<comment type="caution">
    <text evidence="1">The sequence shown here is derived from an EMBL/GenBank/DDBJ whole genome shotgun (WGS) entry which is preliminary data.</text>
</comment>
<dbReference type="GO" id="GO:0008168">
    <property type="term" value="F:methyltransferase activity"/>
    <property type="evidence" value="ECO:0007669"/>
    <property type="project" value="UniProtKB-KW"/>
</dbReference>
<keyword evidence="1" id="KW-0808">Transferase</keyword>
<keyword evidence="1" id="KW-0489">Methyltransferase</keyword>
<dbReference type="SUPFAM" id="SSF53335">
    <property type="entry name" value="S-adenosyl-L-methionine-dependent methyltransferases"/>
    <property type="match status" value="1"/>
</dbReference>
<dbReference type="EC" id="2.1.-.-" evidence="1"/>
<dbReference type="GO" id="GO:0032259">
    <property type="term" value="P:methylation"/>
    <property type="evidence" value="ECO:0007669"/>
    <property type="project" value="UniProtKB-KW"/>
</dbReference>
<dbReference type="Gene3D" id="3.40.50.150">
    <property type="entry name" value="Vaccinia Virus protein VP39"/>
    <property type="match status" value="1"/>
</dbReference>
<gene>
    <name evidence="1" type="ORF">U0C82_18710</name>
</gene>
<dbReference type="Proteomes" id="UP001294412">
    <property type="component" value="Unassembled WGS sequence"/>
</dbReference>
<keyword evidence="2" id="KW-1185">Reference proteome</keyword>
<name>A0ABU5I895_9HYPH</name>
<evidence type="ECO:0000313" key="2">
    <source>
        <dbReference type="Proteomes" id="UP001294412"/>
    </source>
</evidence>
<evidence type="ECO:0000313" key="1">
    <source>
        <dbReference type="EMBL" id="MDY8111153.1"/>
    </source>
</evidence>
<dbReference type="RefSeq" id="WP_322189329.1">
    <property type="nucleotide sequence ID" value="NZ_JAXLPB010000013.1"/>
</dbReference>
<sequence>MGFRLEWGFRRITVLDLSETALARTRARLLKEAPVDWVVENVVDWKPNQRFDI</sequence>
<protein>
    <submittedName>
        <fullName evidence="1">Class I SAM-dependent methyltransferase</fullName>
        <ecNumber evidence="1">2.1.-.-</ecNumber>
    </submittedName>
</protein>
<accession>A0ABU5I895</accession>
<organism evidence="1 2">
    <name type="scientific">Fulvimarina uroteuthidis</name>
    <dbReference type="NCBI Taxonomy" id="3098149"/>
    <lineage>
        <taxon>Bacteria</taxon>
        <taxon>Pseudomonadati</taxon>
        <taxon>Pseudomonadota</taxon>
        <taxon>Alphaproteobacteria</taxon>
        <taxon>Hyphomicrobiales</taxon>
        <taxon>Aurantimonadaceae</taxon>
        <taxon>Fulvimarina</taxon>
    </lineage>
</organism>
<proteinExistence type="predicted"/>
<dbReference type="InterPro" id="IPR029063">
    <property type="entry name" value="SAM-dependent_MTases_sf"/>
</dbReference>
<dbReference type="EMBL" id="JAXLPB010000013">
    <property type="protein sequence ID" value="MDY8111153.1"/>
    <property type="molecule type" value="Genomic_DNA"/>
</dbReference>
<reference evidence="1 2" key="1">
    <citation type="submission" date="2023-12" db="EMBL/GenBank/DDBJ databases">
        <title>Description of Novel Strain Fulvimarina sp. 2208YS6-2-32 isolated from Uroteuthis (Photololigo) edulis.</title>
        <authorList>
            <person name="Park J.-S."/>
        </authorList>
    </citation>
    <scope>NUCLEOTIDE SEQUENCE [LARGE SCALE GENOMIC DNA]</scope>
    <source>
        <strain evidence="1 2">2208YS6-2-32</strain>
    </source>
</reference>